<dbReference type="InterPro" id="IPR009072">
    <property type="entry name" value="Histone-fold"/>
</dbReference>
<dbReference type="Gene3D" id="3.30.40.10">
    <property type="entry name" value="Zinc/RING finger domain, C3HC4 (zinc finger)"/>
    <property type="match status" value="1"/>
</dbReference>
<feature type="compositionally biased region" description="Basic residues" evidence="9">
    <location>
        <begin position="950"/>
        <end position="962"/>
    </location>
</feature>
<dbReference type="Proteomes" id="UP000707451">
    <property type="component" value="Unassembled WGS sequence"/>
</dbReference>
<keyword evidence="4" id="KW-0862">Zinc</keyword>
<dbReference type="EMBL" id="JAHRHY010000019">
    <property type="protein sequence ID" value="KAG9062441.1"/>
    <property type="molecule type" value="Genomic_DNA"/>
</dbReference>
<keyword evidence="5" id="KW-0805">Transcription regulation</keyword>
<dbReference type="InterPro" id="IPR006565">
    <property type="entry name" value="BTP"/>
</dbReference>
<feature type="region of interest" description="Disordered" evidence="9">
    <location>
        <begin position="314"/>
        <end position="344"/>
    </location>
</feature>
<feature type="compositionally biased region" description="Polar residues" evidence="9">
    <location>
        <begin position="320"/>
        <end position="338"/>
    </location>
</feature>
<dbReference type="GO" id="GO:0008270">
    <property type="term" value="F:zinc ion binding"/>
    <property type="evidence" value="ECO:0007669"/>
    <property type="project" value="UniProtKB-KW"/>
</dbReference>
<proteinExistence type="predicted"/>
<dbReference type="GO" id="GO:0046982">
    <property type="term" value="F:protein heterodimerization activity"/>
    <property type="evidence" value="ECO:0007669"/>
    <property type="project" value="InterPro"/>
</dbReference>
<dbReference type="Gene3D" id="1.10.20.10">
    <property type="entry name" value="Histone, subunit A"/>
    <property type="match status" value="1"/>
</dbReference>
<dbReference type="InterPro" id="IPR037869">
    <property type="entry name" value="Spp1/CFP1"/>
</dbReference>
<dbReference type="InterPro" id="IPR019786">
    <property type="entry name" value="Zinc_finger_PHD-type_CS"/>
</dbReference>
<evidence type="ECO:0000256" key="2">
    <source>
        <dbReference type="ARBA" id="ARBA00022723"/>
    </source>
</evidence>
<dbReference type="SUPFAM" id="SSF47113">
    <property type="entry name" value="Histone-fold"/>
    <property type="match status" value="1"/>
</dbReference>
<keyword evidence="6" id="KW-0804">Transcription</keyword>
<dbReference type="InterPro" id="IPR011011">
    <property type="entry name" value="Znf_FYVE_PHD"/>
</dbReference>
<evidence type="ECO:0000256" key="9">
    <source>
        <dbReference type="SAM" id="MobiDB-lite"/>
    </source>
</evidence>
<evidence type="ECO:0000313" key="12">
    <source>
        <dbReference type="Proteomes" id="UP000707451"/>
    </source>
</evidence>
<feature type="compositionally biased region" description="Low complexity" evidence="9">
    <location>
        <begin position="1"/>
        <end position="25"/>
    </location>
</feature>
<evidence type="ECO:0000259" key="10">
    <source>
        <dbReference type="PROSITE" id="PS50016"/>
    </source>
</evidence>
<gene>
    <name evidence="11" type="ORF">KI688_005356</name>
</gene>
<feature type="region of interest" description="Disordered" evidence="9">
    <location>
        <begin position="372"/>
        <end position="397"/>
    </location>
</feature>
<feature type="compositionally biased region" description="Low complexity" evidence="9">
    <location>
        <begin position="710"/>
        <end position="726"/>
    </location>
</feature>
<feature type="compositionally biased region" description="Pro residues" evidence="9">
    <location>
        <begin position="770"/>
        <end position="780"/>
    </location>
</feature>
<dbReference type="PROSITE" id="PS50016">
    <property type="entry name" value="ZF_PHD_2"/>
    <property type="match status" value="1"/>
</dbReference>
<dbReference type="SUPFAM" id="SSF57903">
    <property type="entry name" value="FYVE/PHD zinc finger"/>
    <property type="match status" value="1"/>
</dbReference>
<dbReference type="GO" id="GO:0045893">
    <property type="term" value="P:positive regulation of DNA-templated transcription"/>
    <property type="evidence" value="ECO:0007669"/>
    <property type="project" value="TreeGrafter"/>
</dbReference>
<protein>
    <recommendedName>
        <fullName evidence="10">PHD-type domain-containing protein</fullName>
    </recommendedName>
</protein>
<dbReference type="InterPro" id="IPR001965">
    <property type="entry name" value="Znf_PHD"/>
</dbReference>
<dbReference type="PROSITE" id="PS01359">
    <property type="entry name" value="ZF_PHD_1"/>
    <property type="match status" value="1"/>
</dbReference>
<evidence type="ECO:0000256" key="3">
    <source>
        <dbReference type="ARBA" id="ARBA00022771"/>
    </source>
</evidence>
<sequence>MMESGGERGGPSAPSSSSSSAQPPSTGKRPYVRKQPAAGFRNDKSRLANRNNSHDPHSEMIVYNNHQHQPDPSTHSNFCQSMLRISTMHMLQSAGYDAVQKNPMAVLSDCLGRYLEFLAEAAKEFAEHSGRSRITAFDVADGLSELGIDMPDLKEWFVENGGVPVTAAVGADGITGEDNQATSAVTGTTTAAAAASRPVLPSWKGADPGRVLQDITRKGREEEHLDIYEWRPLPDGFVMPETDEEQDAYAYPEGSDDEEHNSMEATPLTAQSLQENRSRLSRWIPDTRPPHIPDFAPPFPNCVLPADLTRTDSDDLMNGSVMSQSTDQYDTNTSTPAASTPGLDSAVVTSKTADIKSAHAELSKLSINTTLPADADKDGIVPTAANAEGDQSETNPYTVVGPFQESTQPFSTLYSTIPAKSKQPHSSQLAAPSSSTILSQKSQLLFSDTLLTLLDPTPYPPTFAKRLRQQASLAHAIERAGEPSDTLFSNSQQAGMIDSLLKHTAPTVIVNKFANPGVSVQDALSPIAPTERIMNGGTQDYYVAQDPFTTGRTTVVPTASRKSSFSSSPLSTVSYPPKEVVPTPLSTLSNGPMTNLSDIQPKPKAGSRKSSLTSSEPTAPAATPLQRSPSMAVAPPPAPVAAPVALGYSAAPINPTILSRIGSNFDPAALLATSGSGKASATSNGVSNPRTSTAALVSAAPAYIPPPVNSTVPTSSSSLPGPSATPISSSNHVAAASAKASTATSAPKSTAAASTPKQPSTSSSKQQAAPPAPTPKPIPGPISLSDLPLNIPSSTTSVHAKPPTTATPTTPSAPKIRFKFSALDAISTGEQDPAASSSSSSKRDHGRHSSPSSSHHHRSSSLTSTGSSHHKKSKRSSRDHDEEEEDGADDGYSREKKKKKKSKSKDRDRDRDSHRERDRSRDRDRDRDRERDRERDRDRDRDRDSESSSRHKQHKQHKHSSHKSSSSSSSLPNGAYAASSSTSSTQAPAASAYGYYAVAPGGGGAVDDSGEVINCICSNPTLDDGLFMIACDRCEVWFHGRCVGVREGDAVKTWFCQRCTSGNAR</sequence>
<feature type="region of interest" description="Disordered" evidence="9">
    <location>
        <begin position="1"/>
        <end position="58"/>
    </location>
</feature>
<dbReference type="SMART" id="SM00576">
    <property type="entry name" value="BTP"/>
    <property type="match status" value="1"/>
</dbReference>
<dbReference type="InterPro" id="IPR013083">
    <property type="entry name" value="Znf_RING/FYVE/PHD"/>
</dbReference>
<feature type="compositionally biased region" description="Basic residues" evidence="9">
    <location>
        <begin position="895"/>
        <end position="904"/>
    </location>
</feature>
<feature type="domain" description="PHD-type" evidence="10">
    <location>
        <begin position="1012"/>
        <end position="1062"/>
    </location>
</feature>
<feature type="region of interest" description="Disordered" evidence="9">
    <location>
        <begin position="553"/>
        <end position="637"/>
    </location>
</feature>
<dbReference type="InterPro" id="IPR019787">
    <property type="entry name" value="Znf_PHD-finger"/>
</dbReference>
<feature type="compositionally biased region" description="Low complexity" evidence="9">
    <location>
        <begin position="802"/>
        <end position="814"/>
    </location>
</feature>
<feature type="compositionally biased region" description="Polar residues" evidence="9">
    <location>
        <begin position="584"/>
        <end position="598"/>
    </location>
</feature>
<accession>A0A9P8BP33</accession>
<evidence type="ECO:0000256" key="7">
    <source>
        <dbReference type="ARBA" id="ARBA00023242"/>
    </source>
</evidence>
<feature type="compositionally biased region" description="Low complexity" evidence="9">
    <location>
        <begin position="560"/>
        <end position="574"/>
    </location>
</feature>
<dbReference type="GO" id="GO:0048188">
    <property type="term" value="C:Set1C/COMPASS complex"/>
    <property type="evidence" value="ECO:0007669"/>
    <property type="project" value="InterPro"/>
</dbReference>
<dbReference type="OrthoDB" id="436852at2759"/>
<feature type="region of interest" description="Disordered" evidence="9">
    <location>
        <begin position="710"/>
        <end position="981"/>
    </location>
</feature>
<keyword evidence="12" id="KW-1185">Reference proteome</keyword>
<evidence type="ECO:0000256" key="8">
    <source>
        <dbReference type="PROSITE-ProRule" id="PRU00146"/>
    </source>
</evidence>
<keyword evidence="7" id="KW-0539">Nucleus</keyword>
<dbReference type="AlphaFoldDB" id="A0A9P8BP33"/>
<keyword evidence="2" id="KW-0479">Metal-binding</keyword>
<feature type="compositionally biased region" description="Basic and acidic residues" evidence="9">
    <location>
        <begin position="905"/>
        <end position="949"/>
    </location>
</feature>
<feature type="compositionally biased region" description="Basic and acidic residues" evidence="9">
    <location>
        <begin position="41"/>
        <end position="58"/>
    </location>
</feature>
<feature type="compositionally biased region" description="Basic residues" evidence="9">
    <location>
        <begin position="844"/>
        <end position="859"/>
    </location>
</feature>
<dbReference type="PANTHER" id="PTHR46174:SF1">
    <property type="entry name" value="CXXC-TYPE ZINC FINGER PROTEIN 1"/>
    <property type="match status" value="1"/>
</dbReference>
<comment type="subcellular location">
    <subcellularLocation>
        <location evidence="1">Nucleus</location>
    </subcellularLocation>
</comment>
<evidence type="ECO:0000256" key="4">
    <source>
        <dbReference type="ARBA" id="ARBA00022833"/>
    </source>
</evidence>
<reference evidence="11" key="1">
    <citation type="submission" date="2021-06" db="EMBL/GenBank/DDBJ databases">
        <title>Genome Sequence of Mortierella hyaline Strain SCG-10, a Cold-Adapted, Nitrate-Reducing Fungus Isolated from Soil in Minnesota, USA.</title>
        <authorList>
            <person name="Aldossari N."/>
        </authorList>
    </citation>
    <scope>NUCLEOTIDE SEQUENCE</scope>
    <source>
        <strain evidence="11">SCG-10</strain>
    </source>
</reference>
<name>A0A9P8BP33_9FUNG</name>
<evidence type="ECO:0000256" key="1">
    <source>
        <dbReference type="ARBA" id="ARBA00004123"/>
    </source>
</evidence>
<dbReference type="SMART" id="SM00249">
    <property type="entry name" value="PHD"/>
    <property type="match status" value="1"/>
</dbReference>
<dbReference type="Pfam" id="PF00628">
    <property type="entry name" value="PHD"/>
    <property type="match status" value="1"/>
</dbReference>
<comment type="caution">
    <text evidence="11">The sequence shown here is derived from an EMBL/GenBank/DDBJ whole genome shotgun (WGS) entry which is preliminary data.</text>
</comment>
<feature type="compositionally biased region" description="Low complexity" evidence="9">
    <location>
        <begin position="963"/>
        <end position="981"/>
    </location>
</feature>
<keyword evidence="3 8" id="KW-0863">Zinc-finger</keyword>
<feature type="compositionally biased region" description="Low complexity" evidence="9">
    <location>
        <begin position="734"/>
        <end position="769"/>
    </location>
</feature>
<evidence type="ECO:0000313" key="11">
    <source>
        <dbReference type="EMBL" id="KAG9062441.1"/>
    </source>
</evidence>
<feature type="compositionally biased region" description="Basic residues" evidence="9">
    <location>
        <begin position="868"/>
        <end position="877"/>
    </location>
</feature>
<evidence type="ECO:0000256" key="6">
    <source>
        <dbReference type="ARBA" id="ARBA00023163"/>
    </source>
</evidence>
<feature type="compositionally biased region" description="Polar residues" evidence="9">
    <location>
        <begin position="608"/>
        <end position="617"/>
    </location>
</feature>
<dbReference type="Pfam" id="PF07524">
    <property type="entry name" value="Bromo_TP"/>
    <property type="match status" value="1"/>
</dbReference>
<organism evidence="11 12">
    <name type="scientific">Linnemannia hyalina</name>
    <dbReference type="NCBI Taxonomy" id="64524"/>
    <lineage>
        <taxon>Eukaryota</taxon>
        <taxon>Fungi</taxon>
        <taxon>Fungi incertae sedis</taxon>
        <taxon>Mucoromycota</taxon>
        <taxon>Mortierellomycotina</taxon>
        <taxon>Mortierellomycetes</taxon>
        <taxon>Mortierellales</taxon>
        <taxon>Mortierellaceae</taxon>
        <taxon>Linnemannia</taxon>
    </lineage>
</organism>
<evidence type="ECO:0000256" key="5">
    <source>
        <dbReference type="ARBA" id="ARBA00023015"/>
    </source>
</evidence>
<dbReference type="PANTHER" id="PTHR46174">
    <property type="entry name" value="CXXC-TYPE ZINC FINGER PROTEIN 1"/>
    <property type="match status" value="1"/>
</dbReference>